<name>A0A8H7YR25_AJECA</name>
<proteinExistence type="predicted"/>
<accession>A0A8H7YR25</accession>
<evidence type="ECO:0000313" key="3">
    <source>
        <dbReference type="Proteomes" id="UP000670092"/>
    </source>
</evidence>
<dbReference type="VEuPathDB" id="FungiDB:I7I52_05514"/>
<evidence type="ECO:0000313" key="2">
    <source>
        <dbReference type="EMBL" id="KAG5294013.1"/>
    </source>
</evidence>
<organism evidence="2 3">
    <name type="scientific">Ajellomyces capsulatus</name>
    <name type="common">Darling's disease fungus</name>
    <name type="synonym">Histoplasma capsulatum</name>
    <dbReference type="NCBI Taxonomy" id="5037"/>
    <lineage>
        <taxon>Eukaryota</taxon>
        <taxon>Fungi</taxon>
        <taxon>Dikarya</taxon>
        <taxon>Ascomycota</taxon>
        <taxon>Pezizomycotina</taxon>
        <taxon>Eurotiomycetes</taxon>
        <taxon>Eurotiomycetidae</taxon>
        <taxon>Onygenales</taxon>
        <taxon>Ajellomycetaceae</taxon>
        <taxon>Histoplasma</taxon>
    </lineage>
</organism>
<feature type="region of interest" description="Disordered" evidence="1">
    <location>
        <begin position="629"/>
        <end position="718"/>
    </location>
</feature>
<comment type="caution">
    <text evidence="2">The sequence shown here is derived from an EMBL/GenBank/DDBJ whole genome shotgun (WGS) entry which is preliminary data.</text>
</comment>
<feature type="compositionally biased region" description="Basic and acidic residues" evidence="1">
    <location>
        <begin position="406"/>
        <end position="415"/>
    </location>
</feature>
<feature type="compositionally biased region" description="Low complexity" evidence="1">
    <location>
        <begin position="541"/>
        <end position="562"/>
    </location>
</feature>
<feature type="compositionally biased region" description="Polar residues" evidence="1">
    <location>
        <begin position="563"/>
        <end position="577"/>
    </location>
</feature>
<feature type="region of interest" description="Disordered" evidence="1">
    <location>
        <begin position="1"/>
        <end position="21"/>
    </location>
</feature>
<gene>
    <name evidence="2" type="ORF">I7I52_05514</name>
</gene>
<feature type="region of interest" description="Disordered" evidence="1">
    <location>
        <begin position="442"/>
        <end position="587"/>
    </location>
</feature>
<sequence>MADTLGYVSAPSSPPGDFQPHPLWETVPQTLDVLFFGDDVQQRSGAFIGLLHLNADICRYNKKHGHEENFGILDLDFFDDWSERFEANPSSFELISQYTHQLSERGYPESWAPLVEGVDDYQYLDQHNDGQNYSGEDLDDYGPRYRNNSQGGAMCNQNQLVNSRGHSDVSGLPNDLVGQFQGVNIVDDTLAEYGIPPRGTVLAWNESGSTGYQVFVAYEANGVYTARLEPGRFHYFDIDTTPCIVKTQRGKFRSHRSEPWYFNRSHIKDLGLLAVYVDEHTTDPIGSLSPAAKPRYYPRCYLQVLYTDNHVGYEPREKLGQLLGLNEMQLAIFIYDRFKKQEERYQQALDEARDEDPPLLGDNTHWRNRERRGQARLQMDPFAAPSPLEYPRRRPPAYQNQDDDDYHLPPLRDRITTLSPEPDASYQFQHGRMTRNRRLPAQQHQEFSPLVQQHQRSDQMRSTSLPLPFQQQTPGQTRNRTLPQPVQHQRQRQRRSCMTRDISLPTYQDEEVPLSVQSQRPPGRTRNISLPTQQRQRSDQTRSTSLPRPFQQQRQNQTRNGTLPQPVQQRQTRTINHPQPPQQRRGMLGQTRMLPLSLPKAIKQPPSTLNQTGNTPARVQLRMETPVLPSAQQGRRHQPMKENSSMPKLTPQQSNSRSRLQIQKPQNASSSPAPPHVQIETVEEEDESNLPTSQNPQTQPISPSPQAQKESSSSLNLIDQLRQCTPEEEQIFLS</sequence>
<evidence type="ECO:0000256" key="1">
    <source>
        <dbReference type="SAM" id="MobiDB-lite"/>
    </source>
</evidence>
<protein>
    <submittedName>
        <fullName evidence="2">Uncharacterized protein</fullName>
    </submittedName>
</protein>
<dbReference type="AlphaFoldDB" id="A0A8H7YR25"/>
<feature type="compositionally biased region" description="Polar residues" evidence="1">
    <location>
        <begin position="515"/>
        <end position="531"/>
    </location>
</feature>
<feature type="compositionally biased region" description="Polar residues" evidence="1">
    <location>
        <begin position="689"/>
        <end position="717"/>
    </location>
</feature>
<feature type="compositionally biased region" description="Basic and acidic residues" evidence="1">
    <location>
        <begin position="364"/>
        <end position="373"/>
    </location>
</feature>
<dbReference type="Proteomes" id="UP000670092">
    <property type="component" value="Unassembled WGS sequence"/>
</dbReference>
<dbReference type="EMBL" id="JAEVHI010000004">
    <property type="protein sequence ID" value="KAG5294013.1"/>
    <property type="molecule type" value="Genomic_DNA"/>
</dbReference>
<feature type="compositionally biased region" description="Polar residues" evidence="1">
    <location>
        <begin position="442"/>
        <end position="486"/>
    </location>
</feature>
<feature type="region of interest" description="Disordered" evidence="1">
    <location>
        <begin position="346"/>
        <end position="425"/>
    </location>
</feature>
<feature type="compositionally biased region" description="Polar residues" evidence="1">
    <location>
        <begin position="641"/>
        <end position="671"/>
    </location>
</feature>
<reference evidence="2 3" key="1">
    <citation type="submission" date="2021-01" db="EMBL/GenBank/DDBJ databases">
        <title>Chromosome-level genome assembly of a human fungal pathogen reveals clustering of transcriptionally co-regulated genes.</title>
        <authorList>
            <person name="Voorhies M."/>
            <person name="Cohen S."/>
            <person name="Shea T.P."/>
            <person name="Petrus S."/>
            <person name="Munoz J.F."/>
            <person name="Poplawski S."/>
            <person name="Goldman W.E."/>
            <person name="Michael T."/>
            <person name="Cuomo C.A."/>
            <person name="Sil A."/>
            <person name="Beyhan S."/>
        </authorList>
    </citation>
    <scope>NUCLEOTIDE SEQUENCE [LARGE SCALE GENOMIC DNA]</scope>
    <source>
        <strain evidence="2 3">G184AR</strain>
    </source>
</reference>